<dbReference type="InterPro" id="IPR036291">
    <property type="entry name" value="NAD(P)-bd_dom_sf"/>
</dbReference>
<dbReference type="PANTHER" id="PTHR21708">
    <property type="entry name" value="PROBABLE 2-DEHYDROPANTOATE 2-REDUCTASE"/>
    <property type="match status" value="1"/>
</dbReference>
<evidence type="ECO:0000313" key="13">
    <source>
        <dbReference type="Proteomes" id="UP000199705"/>
    </source>
</evidence>
<dbReference type="Pfam" id="PF02558">
    <property type="entry name" value="ApbA"/>
    <property type="match status" value="1"/>
</dbReference>
<comment type="catalytic activity">
    <reaction evidence="8 9">
        <text>(R)-pantoate + NADP(+) = 2-dehydropantoate + NADPH + H(+)</text>
        <dbReference type="Rhea" id="RHEA:16233"/>
        <dbReference type="ChEBI" id="CHEBI:11561"/>
        <dbReference type="ChEBI" id="CHEBI:15378"/>
        <dbReference type="ChEBI" id="CHEBI:15980"/>
        <dbReference type="ChEBI" id="CHEBI:57783"/>
        <dbReference type="ChEBI" id="CHEBI:58349"/>
        <dbReference type="EC" id="1.1.1.169"/>
    </reaction>
</comment>
<gene>
    <name evidence="12" type="ORF">SAMN05192573_103287</name>
</gene>
<keyword evidence="6 9" id="KW-0560">Oxidoreductase</keyword>
<dbReference type="GO" id="GO:0015940">
    <property type="term" value="P:pantothenate biosynthetic process"/>
    <property type="evidence" value="ECO:0007669"/>
    <property type="project" value="UniProtKB-UniPathway"/>
</dbReference>
<dbReference type="Pfam" id="PF08546">
    <property type="entry name" value="ApbA_C"/>
    <property type="match status" value="1"/>
</dbReference>
<evidence type="ECO:0000256" key="8">
    <source>
        <dbReference type="ARBA" id="ARBA00048793"/>
    </source>
</evidence>
<dbReference type="PANTHER" id="PTHR21708:SF26">
    <property type="entry name" value="2-DEHYDROPANTOATE 2-REDUCTASE"/>
    <property type="match status" value="1"/>
</dbReference>
<evidence type="ECO:0000256" key="1">
    <source>
        <dbReference type="ARBA" id="ARBA00004994"/>
    </source>
</evidence>
<dbReference type="InterPro" id="IPR013328">
    <property type="entry name" value="6PGD_dom2"/>
</dbReference>
<sequence length="307" mass="33252">MKTIYIAGAGVIGRTLAVILKHAGKNVLLIRGTVDGLPGTSERIRINLPDGSEVSENIDVKTFSQIKTIDGIVVITAKSFANSSLAAKLALKGVRYPVVLLQNGLNVEKPFIMLVFTQLYRCVLFVTGQFTADNVVRFKPVATCPVGVINGNEESLAAVVSEINSPAFSFKPESDIQAVIWKKVIVNCVFNSVSPLLNIDNGIFHRNNEALAIGKRIIKECIQVANACGVSLPEEEVTETLLAISRSSDGQLISTLQDINEHRPTEIATLNLEIARIAKELGMEDMVKETRLLGELTAIKSSLSLIQ</sequence>
<organism evidence="12 13">
    <name type="scientific">Mucilaginibacter gossypii</name>
    <dbReference type="NCBI Taxonomy" id="551996"/>
    <lineage>
        <taxon>Bacteria</taxon>
        <taxon>Pseudomonadati</taxon>
        <taxon>Bacteroidota</taxon>
        <taxon>Sphingobacteriia</taxon>
        <taxon>Sphingobacteriales</taxon>
        <taxon>Sphingobacteriaceae</taxon>
        <taxon>Mucilaginibacter</taxon>
    </lineage>
</organism>
<dbReference type="GO" id="GO:0005737">
    <property type="term" value="C:cytoplasm"/>
    <property type="evidence" value="ECO:0007669"/>
    <property type="project" value="TreeGrafter"/>
</dbReference>
<dbReference type="EC" id="1.1.1.169" evidence="3 9"/>
<name>A0A1G7TW84_9SPHI</name>
<evidence type="ECO:0000256" key="5">
    <source>
        <dbReference type="ARBA" id="ARBA00022857"/>
    </source>
</evidence>
<dbReference type="SUPFAM" id="SSF51735">
    <property type="entry name" value="NAD(P)-binding Rossmann-fold domains"/>
    <property type="match status" value="1"/>
</dbReference>
<evidence type="ECO:0000256" key="4">
    <source>
        <dbReference type="ARBA" id="ARBA00019465"/>
    </source>
</evidence>
<evidence type="ECO:0000256" key="2">
    <source>
        <dbReference type="ARBA" id="ARBA00007870"/>
    </source>
</evidence>
<dbReference type="AlphaFoldDB" id="A0A1G7TW84"/>
<comment type="pathway">
    <text evidence="1 9">Cofactor biosynthesis; (R)-pantothenate biosynthesis; (R)-pantoate from 3-methyl-2-oxobutanoate: step 2/2.</text>
</comment>
<dbReference type="GO" id="GO:0008677">
    <property type="term" value="F:2-dehydropantoate 2-reductase activity"/>
    <property type="evidence" value="ECO:0007669"/>
    <property type="project" value="UniProtKB-EC"/>
</dbReference>
<dbReference type="Proteomes" id="UP000199705">
    <property type="component" value="Unassembled WGS sequence"/>
</dbReference>
<dbReference type="NCBIfam" id="TIGR00745">
    <property type="entry name" value="apbA_panE"/>
    <property type="match status" value="1"/>
</dbReference>
<feature type="domain" description="Ketopantoate reductase C-terminal" evidence="11">
    <location>
        <begin position="175"/>
        <end position="284"/>
    </location>
</feature>
<evidence type="ECO:0000256" key="6">
    <source>
        <dbReference type="ARBA" id="ARBA00023002"/>
    </source>
</evidence>
<dbReference type="UniPathway" id="UPA00028">
    <property type="reaction ID" value="UER00004"/>
</dbReference>
<dbReference type="SUPFAM" id="SSF48179">
    <property type="entry name" value="6-phosphogluconate dehydrogenase C-terminal domain-like"/>
    <property type="match status" value="1"/>
</dbReference>
<comment type="similarity">
    <text evidence="2 9">Belongs to the ketopantoate reductase family.</text>
</comment>
<evidence type="ECO:0000259" key="10">
    <source>
        <dbReference type="Pfam" id="PF02558"/>
    </source>
</evidence>
<proteinExistence type="inferred from homology"/>
<dbReference type="InterPro" id="IPR013752">
    <property type="entry name" value="KPA_reductase"/>
</dbReference>
<dbReference type="Gene3D" id="3.40.50.720">
    <property type="entry name" value="NAD(P)-binding Rossmann-like Domain"/>
    <property type="match status" value="1"/>
</dbReference>
<evidence type="ECO:0000259" key="11">
    <source>
        <dbReference type="Pfam" id="PF08546"/>
    </source>
</evidence>
<dbReference type="InterPro" id="IPR013332">
    <property type="entry name" value="KPR_N"/>
</dbReference>
<comment type="function">
    <text evidence="9">Catalyzes the NADPH-dependent reduction of ketopantoate into pantoic acid.</text>
</comment>
<keyword evidence="9" id="KW-0566">Pantothenate biosynthesis</keyword>
<dbReference type="InterPro" id="IPR003710">
    <property type="entry name" value="ApbA"/>
</dbReference>
<dbReference type="Gene3D" id="1.10.1040.10">
    <property type="entry name" value="N-(1-d-carboxylethyl)-l-norvaline Dehydrogenase, domain 2"/>
    <property type="match status" value="1"/>
</dbReference>
<keyword evidence="13" id="KW-1185">Reference proteome</keyword>
<feature type="domain" description="Ketopantoate reductase N-terminal" evidence="10">
    <location>
        <begin position="4"/>
        <end position="137"/>
    </location>
</feature>
<dbReference type="EMBL" id="FNCG01000003">
    <property type="protein sequence ID" value="SDG39518.1"/>
    <property type="molecule type" value="Genomic_DNA"/>
</dbReference>
<dbReference type="InterPro" id="IPR008927">
    <property type="entry name" value="6-PGluconate_DH-like_C_sf"/>
</dbReference>
<reference evidence="13" key="1">
    <citation type="submission" date="2016-10" db="EMBL/GenBank/DDBJ databases">
        <authorList>
            <person name="Varghese N."/>
            <person name="Submissions S."/>
        </authorList>
    </citation>
    <scope>NUCLEOTIDE SEQUENCE [LARGE SCALE GENOMIC DNA]</scope>
    <source>
        <strain evidence="13">Gh-67</strain>
    </source>
</reference>
<dbReference type="RefSeq" id="WP_091164147.1">
    <property type="nucleotide sequence ID" value="NZ_FNCG01000003.1"/>
</dbReference>
<evidence type="ECO:0000313" key="12">
    <source>
        <dbReference type="EMBL" id="SDG39518.1"/>
    </source>
</evidence>
<evidence type="ECO:0000256" key="3">
    <source>
        <dbReference type="ARBA" id="ARBA00013014"/>
    </source>
</evidence>
<dbReference type="STRING" id="551996.SAMN05192573_103287"/>
<dbReference type="InterPro" id="IPR051402">
    <property type="entry name" value="KPR-Related"/>
</dbReference>
<evidence type="ECO:0000256" key="9">
    <source>
        <dbReference type="RuleBase" id="RU362068"/>
    </source>
</evidence>
<evidence type="ECO:0000256" key="7">
    <source>
        <dbReference type="ARBA" id="ARBA00032024"/>
    </source>
</evidence>
<keyword evidence="5 9" id="KW-0521">NADP</keyword>
<accession>A0A1G7TW84</accession>
<protein>
    <recommendedName>
        <fullName evidence="4 9">2-dehydropantoate 2-reductase</fullName>
        <ecNumber evidence="3 9">1.1.1.169</ecNumber>
    </recommendedName>
    <alternativeName>
        <fullName evidence="7 9">Ketopantoate reductase</fullName>
    </alternativeName>
</protein>